<evidence type="ECO:0000313" key="3">
    <source>
        <dbReference type="Proteomes" id="UP000275408"/>
    </source>
</evidence>
<organism evidence="2 3">
    <name type="scientific">Pocillopora damicornis</name>
    <name type="common">Cauliflower coral</name>
    <name type="synonym">Millepora damicornis</name>
    <dbReference type="NCBI Taxonomy" id="46731"/>
    <lineage>
        <taxon>Eukaryota</taxon>
        <taxon>Metazoa</taxon>
        <taxon>Cnidaria</taxon>
        <taxon>Anthozoa</taxon>
        <taxon>Hexacorallia</taxon>
        <taxon>Scleractinia</taxon>
        <taxon>Astrocoeniina</taxon>
        <taxon>Pocilloporidae</taxon>
        <taxon>Pocillopora</taxon>
    </lineage>
</organism>
<keyword evidence="1" id="KW-0472">Membrane</keyword>
<keyword evidence="1" id="KW-0812">Transmembrane</keyword>
<comment type="caution">
    <text evidence="2">The sequence shown here is derived from an EMBL/GenBank/DDBJ whole genome shotgun (WGS) entry which is preliminary data.</text>
</comment>
<dbReference type="EMBL" id="RCHS01003782">
    <property type="protein sequence ID" value="RMX39805.1"/>
    <property type="molecule type" value="Genomic_DNA"/>
</dbReference>
<feature type="non-terminal residue" evidence="2">
    <location>
        <position position="121"/>
    </location>
</feature>
<keyword evidence="3" id="KW-1185">Reference proteome</keyword>
<dbReference type="Proteomes" id="UP000275408">
    <property type="component" value="Unassembled WGS sequence"/>
</dbReference>
<evidence type="ECO:0000313" key="2">
    <source>
        <dbReference type="EMBL" id="RMX39805.1"/>
    </source>
</evidence>
<gene>
    <name evidence="2" type="ORF">pdam_00007116</name>
</gene>
<reference evidence="2 3" key="1">
    <citation type="journal article" date="2018" name="Sci. Rep.">
        <title>Comparative analysis of the Pocillopora damicornis genome highlights role of immune system in coral evolution.</title>
        <authorList>
            <person name="Cunning R."/>
            <person name="Bay R.A."/>
            <person name="Gillette P."/>
            <person name="Baker A.C."/>
            <person name="Traylor-Knowles N."/>
        </authorList>
    </citation>
    <scope>NUCLEOTIDE SEQUENCE [LARGE SCALE GENOMIC DNA]</scope>
    <source>
        <strain evidence="2">RSMAS</strain>
        <tissue evidence="2">Whole animal</tissue>
    </source>
</reference>
<dbReference type="AlphaFoldDB" id="A0A3M6TEH3"/>
<protein>
    <submittedName>
        <fullName evidence="2">Uncharacterized protein</fullName>
    </submittedName>
</protein>
<sequence length="121" mass="14260">MYATHTKYYVKLIHDSGRWCNRSKPFKKVWFLCASSAFLFAGNVCHTYQILRKVNTRLRALVQRLKLFLPRLHISDGLKSFFKQRSKFFKKCLGMQSKWECEEWVPSVLIGDDITFDSGSE</sequence>
<feature type="transmembrane region" description="Helical" evidence="1">
    <location>
        <begin position="29"/>
        <end position="51"/>
    </location>
</feature>
<keyword evidence="1" id="KW-1133">Transmembrane helix</keyword>
<accession>A0A3M6TEH3</accession>
<proteinExistence type="predicted"/>
<name>A0A3M6TEH3_POCDA</name>
<evidence type="ECO:0000256" key="1">
    <source>
        <dbReference type="SAM" id="Phobius"/>
    </source>
</evidence>